<evidence type="ECO:0008006" key="4">
    <source>
        <dbReference type="Google" id="ProtNLM"/>
    </source>
</evidence>
<keyword evidence="1" id="KW-0812">Transmembrane</keyword>
<keyword evidence="3" id="KW-1185">Reference proteome</keyword>
<dbReference type="RefSeq" id="WP_135879051.1">
    <property type="nucleotide sequence ID" value="NZ_SRSO01000049.1"/>
</dbReference>
<sequence length="109" mass="12252">MEQQKLNPAIVYVLAIIGLLCCCFGGLGFILAGIAFIIANSKLNAAKLNPENYDPNSIKAMNTAKIVALVILIINLLYLIMSIYRIYTVGWDELMQQSQEIMEQWQQNQ</sequence>
<dbReference type="EMBL" id="SRSO01000049">
    <property type="protein sequence ID" value="TGV00297.1"/>
    <property type="molecule type" value="Genomic_DNA"/>
</dbReference>
<keyword evidence="1" id="KW-0472">Membrane</keyword>
<accession>A0A4S1DR09</accession>
<feature type="transmembrane region" description="Helical" evidence="1">
    <location>
        <begin position="12"/>
        <end position="39"/>
    </location>
</feature>
<protein>
    <recommendedName>
        <fullName evidence="4">DUF4190 domain-containing protein</fullName>
    </recommendedName>
</protein>
<reference evidence="2 3" key="1">
    <citation type="submission" date="2019-04" db="EMBL/GenBank/DDBJ databases">
        <authorList>
            <person name="Liu A."/>
        </authorList>
    </citation>
    <scope>NUCLEOTIDE SEQUENCE [LARGE SCALE GENOMIC DNA]</scope>
    <source>
        <strain evidence="2 3">RZ03</strain>
    </source>
</reference>
<evidence type="ECO:0000313" key="2">
    <source>
        <dbReference type="EMBL" id="TGV00297.1"/>
    </source>
</evidence>
<gene>
    <name evidence="2" type="ORF">EM932_20350</name>
</gene>
<dbReference type="NCBIfam" id="NF040945">
    <property type="entry name" value="CCC_membrane"/>
    <property type="match status" value="1"/>
</dbReference>
<proteinExistence type="predicted"/>
<feature type="transmembrane region" description="Helical" evidence="1">
    <location>
        <begin position="66"/>
        <end position="87"/>
    </location>
</feature>
<organism evidence="2 3">
    <name type="scientific">Flavivirga rizhaonensis</name>
    <dbReference type="NCBI Taxonomy" id="2559571"/>
    <lineage>
        <taxon>Bacteria</taxon>
        <taxon>Pseudomonadati</taxon>
        <taxon>Bacteroidota</taxon>
        <taxon>Flavobacteriia</taxon>
        <taxon>Flavobacteriales</taxon>
        <taxon>Flavobacteriaceae</taxon>
        <taxon>Flavivirga</taxon>
    </lineage>
</organism>
<comment type="caution">
    <text evidence="2">The sequence shown here is derived from an EMBL/GenBank/DDBJ whole genome shotgun (WGS) entry which is preliminary data.</text>
</comment>
<dbReference type="AlphaFoldDB" id="A0A4S1DR09"/>
<evidence type="ECO:0000256" key="1">
    <source>
        <dbReference type="SAM" id="Phobius"/>
    </source>
</evidence>
<evidence type="ECO:0000313" key="3">
    <source>
        <dbReference type="Proteomes" id="UP000307602"/>
    </source>
</evidence>
<dbReference type="Proteomes" id="UP000307602">
    <property type="component" value="Unassembled WGS sequence"/>
</dbReference>
<name>A0A4S1DR09_9FLAO</name>
<keyword evidence="1" id="KW-1133">Transmembrane helix</keyword>